<dbReference type="EMBL" id="AUSU01001834">
    <property type="protein sequence ID" value="EPS70084.1"/>
    <property type="molecule type" value="Genomic_DNA"/>
</dbReference>
<dbReference type="SUPFAM" id="SSF117070">
    <property type="entry name" value="LEA14-like"/>
    <property type="match status" value="1"/>
</dbReference>
<feature type="transmembrane region" description="Helical" evidence="5">
    <location>
        <begin position="15"/>
        <end position="40"/>
    </location>
</feature>
<dbReference type="PANTHER" id="PTHR31234:SF72">
    <property type="entry name" value="NDR1_HIN1-LIKE PROTEIN 6"/>
    <property type="match status" value="1"/>
</dbReference>
<feature type="domain" description="Late embryogenesis abundant protein LEA-2 subgroup" evidence="6">
    <location>
        <begin position="73"/>
        <end position="170"/>
    </location>
</feature>
<dbReference type="InterPro" id="IPR004864">
    <property type="entry name" value="LEA_2"/>
</dbReference>
<dbReference type="GO" id="GO:0098542">
    <property type="term" value="P:defense response to other organism"/>
    <property type="evidence" value="ECO:0007669"/>
    <property type="project" value="InterPro"/>
</dbReference>
<accession>S8CS56</accession>
<evidence type="ECO:0000313" key="8">
    <source>
        <dbReference type="Proteomes" id="UP000015453"/>
    </source>
</evidence>
<evidence type="ECO:0000256" key="5">
    <source>
        <dbReference type="SAM" id="Phobius"/>
    </source>
</evidence>
<comment type="subcellular location">
    <subcellularLocation>
        <location evidence="1">Membrane</location>
        <topology evidence="1">Single-pass membrane protein</topology>
    </subcellularLocation>
</comment>
<evidence type="ECO:0000313" key="7">
    <source>
        <dbReference type="EMBL" id="EPS70084.1"/>
    </source>
</evidence>
<keyword evidence="8" id="KW-1185">Reference proteome</keyword>
<protein>
    <recommendedName>
        <fullName evidence="6">Late embryogenesis abundant protein LEA-2 subgroup domain-containing protein</fullName>
    </recommendedName>
</protein>
<keyword evidence="3 5" id="KW-1133">Transmembrane helix</keyword>
<name>S8CS56_9LAMI</name>
<evidence type="ECO:0000256" key="3">
    <source>
        <dbReference type="ARBA" id="ARBA00022989"/>
    </source>
</evidence>
<feature type="non-terminal residue" evidence="7">
    <location>
        <position position="1"/>
    </location>
</feature>
<dbReference type="Proteomes" id="UP000015453">
    <property type="component" value="Unassembled WGS sequence"/>
</dbReference>
<evidence type="ECO:0000256" key="4">
    <source>
        <dbReference type="ARBA" id="ARBA00023136"/>
    </source>
</evidence>
<dbReference type="PANTHER" id="PTHR31234">
    <property type="entry name" value="LATE EMBRYOGENESIS ABUNDANT (LEA) HYDROXYPROLINE-RICH GLYCOPROTEIN FAMILY"/>
    <property type="match status" value="1"/>
</dbReference>
<reference evidence="7 8" key="1">
    <citation type="journal article" date="2013" name="BMC Genomics">
        <title>The miniature genome of a carnivorous plant Genlisea aurea contains a low number of genes and short non-coding sequences.</title>
        <authorList>
            <person name="Leushkin E.V."/>
            <person name="Sutormin R.A."/>
            <person name="Nabieva E.R."/>
            <person name="Penin A.A."/>
            <person name="Kondrashov A.S."/>
            <person name="Logacheva M.D."/>
        </authorList>
    </citation>
    <scope>NUCLEOTIDE SEQUENCE [LARGE SCALE GENOMIC DNA]</scope>
</reference>
<proteinExistence type="predicted"/>
<evidence type="ECO:0000259" key="6">
    <source>
        <dbReference type="Pfam" id="PF03168"/>
    </source>
</evidence>
<organism evidence="7 8">
    <name type="scientific">Genlisea aurea</name>
    <dbReference type="NCBI Taxonomy" id="192259"/>
    <lineage>
        <taxon>Eukaryota</taxon>
        <taxon>Viridiplantae</taxon>
        <taxon>Streptophyta</taxon>
        <taxon>Embryophyta</taxon>
        <taxon>Tracheophyta</taxon>
        <taxon>Spermatophyta</taxon>
        <taxon>Magnoliopsida</taxon>
        <taxon>eudicotyledons</taxon>
        <taxon>Gunneridae</taxon>
        <taxon>Pentapetalae</taxon>
        <taxon>asterids</taxon>
        <taxon>lamiids</taxon>
        <taxon>Lamiales</taxon>
        <taxon>Lentibulariaceae</taxon>
        <taxon>Genlisea</taxon>
    </lineage>
</organism>
<evidence type="ECO:0000256" key="2">
    <source>
        <dbReference type="ARBA" id="ARBA00022692"/>
    </source>
</evidence>
<comment type="caution">
    <text evidence="7">The sequence shown here is derived from an EMBL/GenBank/DDBJ whole genome shotgun (WGS) entry which is preliminary data.</text>
</comment>
<dbReference type="GO" id="GO:0005886">
    <property type="term" value="C:plasma membrane"/>
    <property type="evidence" value="ECO:0007669"/>
    <property type="project" value="TreeGrafter"/>
</dbReference>
<keyword evidence="4 5" id="KW-0472">Membrane</keyword>
<dbReference type="Gene3D" id="2.60.40.1820">
    <property type="match status" value="1"/>
</dbReference>
<dbReference type="InterPro" id="IPR044839">
    <property type="entry name" value="NDR1-like"/>
</dbReference>
<dbReference type="OrthoDB" id="1917746at2759"/>
<sequence>PPRPRSRCCTCKRCCCWMLFSVILVILILGILAAVVYFVFKPKVPDYSLDAIKITQFKLGSDDTLSTTFDVNLTATNPNKRIGIYYRSGSDLRVLYSGTQLCQGSLPEFYQGHRNTTQLSLNLSGETADGLGLLQSLRTQQQQTGSVPLDLRGRVPVRLKLGSLKLTTWKFLVRCRVTVDSLSADNTIRIRESSCSFRFRL</sequence>
<dbReference type="Pfam" id="PF03168">
    <property type="entry name" value="LEA_2"/>
    <property type="match status" value="1"/>
</dbReference>
<dbReference type="AlphaFoldDB" id="S8CS56"/>
<keyword evidence="2 5" id="KW-0812">Transmembrane</keyword>
<gene>
    <name evidence="7" type="ORF">M569_04680</name>
</gene>
<evidence type="ECO:0000256" key="1">
    <source>
        <dbReference type="ARBA" id="ARBA00004167"/>
    </source>
</evidence>